<name>A0ABR1BJ70_POLSC</name>
<dbReference type="Proteomes" id="UP001359485">
    <property type="component" value="Unassembled WGS sequence"/>
</dbReference>
<comment type="caution">
    <text evidence="2">The sequence shown here is derived from an EMBL/GenBank/DDBJ whole genome shotgun (WGS) entry which is preliminary data.</text>
</comment>
<feature type="compositionally biased region" description="Polar residues" evidence="1">
    <location>
        <begin position="1"/>
        <end position="10"/>
    </location>
</feature>
<accession>A0ABR1BJ70</accession>
<sequence length="221" mass="25260">MMKNSTTKTVNSDDSKDNNKSNYRKTVAVCSRLQTRVDTETSTAVHFPSLENSGTPPRQSRKFRRNAISIWDPCGPAILLAKPKGEDEFHLHGFQPKDEEDTLMKVTLKNIREDKSSHSLCLQRCPNSMSSVDVPHLYDYRINCGYSELTANSTPNYNSGTRLFLRYARHTSRYALTYHQQEKKGYWTQNVTCWMQESLNVAEEKEALGEGNDRKLASRTA</sequence>
<evidence type="ECO:0000313" key="2">
    <source>
        <dbReference type="EMBL" id="KAK6642114.1"/>
    </source>
</evidence>
<evidence type="ECO:0000313" key="3">
    <source>
        <dbReference type="Proteomes" id="UP001359485"/>
    </source>
</evidence>
<keyword evidence="3" id="KW-1185">Reference proteome</keyword>
<protein>
    <submittedName>
        <fullName evidence="2">Uncharacterized protein</fullName>
    </submittedName>
</protein>
<proteinExistence type="predicted"/>
<dbReference type="EMBL" id="JAWJWF010000001">
    <property type="protein sequence ID" value="KAK6642114.1"/>
    <property type="molecule type" value="Genomic_DNA"/>
</dbReference>
<reference evidence="2 3" key="1">
    <citation type="submission" date="2023-09" db="EMBL/GenBank/DDBJ databases">
        <title>Genomes of two closely related lineages of the louse Polyplax serrata with different host specificities.</title>
        <authorList>
            <person name="Martinu J."/>
            <person name="Tarabai H."/>
            <person name="Stefka J."/>
            <person name="Hypsa V."/>
        </authorList>
    </citation>
    <scope>NUCLEOTIDE SEQUENCE [LARGE SCALE GENOMIC DNA]</scope>
    <source>
        <strain evidence="2">98ZLc_SE</strain>
    </source>
</reference>
<evidence type="ECO:0000256" key="1">
    <source>
        <dbReference type="SAM" id="MobiDB-lite"/>
    </source>
</evidence>
<feature type="region of interest" description="Disordered" evidence="1">
    <location>
        <begin position="1"/>
        <end position="21"/>
    </location>
</feature>
<gene>
    <name evidence="2" type="ORF">RUM44_013837</name>
</gene>
<organism evidence="2 3">
    <name type="scientific">Polyplax serrata</name>
    <name type="common">Common mouse louse</name>
    <dbReference type="NCBI Taxonomy" id="468196"/>
    <lineage>
        <taxon>Eukaryota</taxon>
        <taxon>Metazoa</taxon>
        <taxon>Ecdysozoa</taxon>
        <taxon>Arthropoda</taxon>
        <taxon>Hexapoda</taxon>
        <taxon>Insecta</taxon>
        <taxon>Pterygota</taxon>
        <taxon>Neoptera</taxon>
        <taxon>Paraneoptera</taxon>
        <taxon>Psocodea</taxon>
        <taxon>Troctomorpha</taxon>
        <taxon>Phthiraptera</taxon>
        <taxon>Anoplura</taxon>
        <taxon>Polyplacidae</taxon>
        <taxon>Polyplax</taxon>
    </lineage>
</organism>